<evidence type="ECO:0000256" key="3">
    <source>
        <dbReference type="ARBA" id="ARBA00023274"/>
    </source>
</evidence>
<dbReference type="InterPro" id="IPR023574">
    <property type="entry name" value="Ribosomal_uL4_dom_sf"/>
</dbReference>
<dbReference type="STRING" id="1618434.UR52_C0002G0027"/>
<keyword evidence="2 5" id="KW-0689">Ribosomal protein</keyword>
<accession>A0A0G0ASC9</accession>
<evidence type="ECO:0000256" key="2">
    <source>
        <dbReference type="ARBA" id="ARBA00022980"/>
    </source>
</evidence>
<dbReference type="NCBIfam" id="TIGR03953">
    <property type="entry name" value="rplD_bact"/>
    <property type="match status" value="1"/>
</dbReference>
<dbReference type="InterPro" id="IPR013005">
    <property type="entry name" value="Ribosomal_uL4-like"/>
</dbReference>
<keyword evidence="5" id="KW-0699">rRNA-binding</keyword>
<comment type="similarity">
    <text evidence="1 5">Belongs to the universal ribosomal protein uL4 family.</text>
</comment>
<name>A0A0G0ASC9_9BACT</name>
<dbReference type="InterPro" id="IPR002136">
    <property type="entry name" value="Ribosomal_uL4"/>
</dbReference>
<dbReference type="Gene3D" id="3.40.1370.10">
    <property type="match status" value="1"/>
</dbReference>
<dbReference type="GO" id="GO:0006412">
    <property type="term" value="P:translation"/>
    <property type="evidence" value="ECO:0007669"/>
    <property type="project" value="UniProtKB-UniRule"/>
</dbReference>
<sequence length="232" mass="25546">MPTKKTITKIKKTKVLVKKTVKISGPQASLFNLKGEQLGQIKLPEIFNQKENPTLLAQAIRVYQAALRQGTQSTKTRGEVDGSTRKIYRQKGTGRARHGSIKAPIFVGGGIVFGPSPRNFELKLPKTMRRQVLYGLLSNMCQKQAIAVVKGFDKSTGKTKEIVALINKLNLADKKILLVLTPELINAIRATANIENVTLRPANSLSPLDLFKSQSLIFADEALNLINTNKKS</sequence>
<gene>
    <name evidence="5" type="primary">rplD</name>
    <name evidence="6" type="ORF">UR52_C0002G0027</name>
</gene>
<proteinExistence type="inferred from homology"/>
<keyword evidence="5" id="KW-0694">RNA-binding</keyword>
<dbReference type="GO" id="GO:0003735">
    <property type="term" value="F:structural constituent of ribosome"/>
    <property type="evidence" value="ECO:0007669"/>
    <property type="project" value="InterPro"/>
</dbReference>
<evidence type="ECO:0000256" key="5">
    <source>
        <dbReference type="HAMAP-Rule" id="MF_01328"/>
    </source>
</evidence>
<organism evidence="6 7">
    <name type="scientific">Candidatus Gottesmanbacteria bacterium GW2011_GWA1_34_13</name>
    <dbReference type="NCBI Taxonomy" id="1618434"/>
    <lineage>
        <taxon>Bacteria</taxon>
        <taxon>Candidatus Gottesmaniibacteriota</taxon>
    </lineage>
</organism>
<evidence type="ECO:0000256" key="4">
    <source>
        <dbReference type="ARBA" id="ARBA00035244"/>
    </source>
</evidence>
<dbReference type="Pfam" id="PF00573">
    <property type="entry name" value="Ribosomal_L4"/>
    <property type="match status" value="1"/>
</dbReference>
<comment type="caution">
    <text evidence="6">The sequence shown here is derived from an EMBL/GenBank/DDBJ whole genome shotgun (WGS) entry which is preliminary data.</text>
</comment>
<evidence type="ECO:0000313" key="7">
    <source>
        <dbReference type="Proteomes" id="UP000034176"/>
    </source>
</evidence>
<dbReference type="PANTHER" id="PTHR10746">
    <property type="entry name" value="50S RIBOSOMAL PROTEIN L4"/>
    <property type="match status" value="1"/>
</dbReference>
<dbReference type="GO" id="GO:0019843">
    <property type="term" value="F:rRNA binding"/>
    <property type="evidence" value="ECO:0007669"/>
    <property type="project" value="UniProtKB-UniRule"/>
</dbReference>
<evidence type="ECO:0000256" key="1">
    <source>
        <dbReference type="ARBA" id="ARBA00010528"/>
    </source>
</evidence>
<dbReference type="SUPFAM" id="SSF52166">
    <property type="entry name" value="Ribosomal protein L4"/>
    <property type="match status" value="1"/>
</dbReference>
<dbReference type="PATRIC" id="fig|1618434.3.peg.148"/>
<dbReference type="PANTHER" id="PTHR10746:SF6">
    <property type="entry name" value="LARGE RIBOSOMAL SUBUNIT PROTEIN UL4M"/>
    <property type="match status" value="1"/>
</dbReference>
<dbReference type="HAMAP" id="MF_01328_B">
    <property type="entry name" value="Ribosomal_uL4_B"/>
    <property type="match status" value="1"/>
</dbReference>
<dbReference type="GO" id="GO:0005840">
    <property type="term" value="C:ribosome"/>
    <property type="evidence" value="ECO:0007669"/>
    <property type="project" value="UniProtKB-KW"/>
</dbReference>
<dbReference type="AlphaFoldDB" id="A0A0G0ASC9"/>
<comment type="subunit">
    <text evidence="5">Part of the 50S ribosomal subunit.</text>
</comment>
<evidence type="ECO:0000313" key="6">
    <source>
        <dbReference type="EMBL" id="KKP59799.1"/>
    </source>
</evidence>
<keyword evidence="3 5" id="KW-0687">Ribonucleoprotein</keyword>
<protein>
    <recommendedName>
        <fullName evidence="4 5">Large ribosomal subunit protein uL4</fullName>
    </recommendedName>
</protein>
<dbReference type="Proteomes" id="UP000034176">
    <property type="component" value="Unassembled WGS sequence"/>
</dbReference>
<reference evidence="6 7" key="1">
    <citation type="journal article" date="2015" name="Nature">
        <title>rRNA introns, odd ribosomes, and small enigmatic genomes across a large radiation of phyla.</title>
        <authorList>
            <person name="Brown C.T."/>
            <person name="Hug L.A."/>
            <person name="Thomas B.C."/>
            <person name="Sharon I."/>
            <person name="Castelle C.J."/>
            <person name="Singh A."/>
            <person name="Wilkins M.J."/>
            <person name="Williams K.H."/>
            <person name="Banfield J.F."/>
        </authorList>
    </citation>
    <scope>NUCLEOTIDE SEQUENCE [LARGE SCALE GENOMIC DNA]</scope>
</reference>
<dbReference type="GO" id="GO:1990904">
    <property type="term" value="C:ribonucleoprotein complex"/>
    <property type="evidence" value="ECO:0007669"/>
    <property type="project" value="UniProtKB-KW"/>
</dbReference>
<comment type="function">
    <text evidence="5">Forms part of the polypeptide exit tunnel.</text>
</comment>
<comment type="function">
    <text evidence="5">One of the primary rRNA binding proteins, this protein initially binds near the 5'-end of the 23S rRNA. It is important during the early stages of 50S assembly. It makes multiple contacts with different domains of the 23S rRNA in the assembled 50S subunit and ribosome.</text>
</comment>
<dbReference type="EMBL" id="LBPN01000002">
    <property type="protein sequence ID" value="KKP59799.1"/>
    <property type="molecule type" value="Genomic_DNA"/>
</dbReference>